<accession>A0A6A6X5V0</accession>
<keyword evidence="3 5" id="KW-1133">Transmembrane helix</keyword>
<evidence type="ECO:0000313" key="7">
    <source>
        <dbReference type="EMBL" id="KAF2791702.1"/>
    </source>
</evidence>
<evidence type="ECO:0000256" key="6">
    <source>
        <dbReference type="SAM" id="SignalP"/>
    </source>
</evidence>
<feature type="signal peptide" evidence="6">
    <location>
        <begin position="1"/>
        <end position="17"/>
    </location>
</feature>
<evidence type="ECO:0000256" key="5">
    <source>
        <dbReference type="SAM" id="Phobius"/>
    </source>
</evidence>
<dbReference type="Proteomes" id="UP000799757">
    <property type="component" value="Unassembled WGS sequence"/>
</dbReference>
<name>A0A6A6X5V0_9PLEO</name>
<evidence type="ECO:0000256" key="1">
    <source>
        <dbReference type="ARBA" id="ARBA00004167"/>
    </source>
</evidence>
<organism evidence="7 8">
    <name type="scientific">Melanomma pulvis-pyrius CBS 109.77</name>
    <dbReference type="NCBI Taxonomy" id="1314802"/>
    <lineage>
        <taxon>Eukaryota</taxon>
        <taxon>Fungi</taxon>
        <taxon>Dikarya</taxon>
        <taxon>Ascomycota</taxon>
        <taxon>Pezizomycotina</taxon>
        <taxon>Dothideomycetes</taxon>
        <taxon>Pleosporomycetidae</taxon>
        <taxon>Pleosporales</taxon>
        <taxon>Melanommataceae</taxon>
        <taxon>Melanomma</taxon>
    </lineage>
</organism>
<keyword evidence="6" id="KW-0732">Signal</keyword>
<keyword evidence="2 5" id="KW-0812">Transmembrane</keyword>
<dbReference type="GO" id="GO:0016020">
    <property type="term" value="C:membrane"/>
    <property type="evidence" value="ECO:0007669"/>
    <property type="project" value="UniProtKB-SubCell"/>
</dbReference>
<gene>
    <name evidence="7" type="ORF">K505DRAFT_418959</name>
</gene>
<evidence type="ECO:0000313" key="8">
    <source>
        <dbReference type="Proteomes" id="UP000799757"/>
    </source>
</evidence>
<keyword evidence="8" id="KW-1185">Reference proteome</keyword>
<dbReference type="GO" id="GO:0071944">
    <property type="term" value="C:cell periphery"/>
    <property type="evidence" value="ECO:0007669"/>
    <property type="project" value="UniProtKB-ARBA"/>
</dbReference>
<feature type="transmembrane region" description="Helical" evidence="5">
    <location>
        <begin position="201"/>
        <end position="222"/>
    </location>
</feature>
<evidence type="ECO:0000256" key="4">
    <source>
        <dbReference type="ARBA" id="ARBA00023136"/>
    </source>
</evidence>
<protein>
    <recommendedName>
        <fullName evidence="9">Mid2 domain-containing protein</fullName>
    </recommendedName>
</protein>
<keyword evidence="4 5" id="KW-0472">Membrane</keyword>
<comment type="subcellular location">
    <subcellularLocation>
        <location evidence="1">Membrane</location>
        <topology evidence="1">Single-pass membrane protein</topology>
    </subcellularLocation>
</comment>
<dbReference type="InterPro" id="IPR051694">
    <property type="entry name" value="Immunoregulatory_rcpt-like"/>
</dbReference>
<evidence type="ECO:0008006" key="9">
    <source>
        <dbReference type="Google" id="ProtNLM"/>
    </source>
</evidence>
<feature type="chain" id="PRO_5025613190" description="Mid2 domain-containing protein" evidence="6">
    <location>
        <begin position="18"/>
        <end position="299"/>
    </location>
</feature>
<dbReference type="EMBL" id="MU002006">
    <property type="protein sequence ID" value="KAF2791702.1"/>
    <property type="molecule type" value="Genomic_DNA"/>
</dbReference>
<dbReference type="PANTHER" id="PTHR15549">
    <property type="entry name" value="PAIRED IMMUNOGLOBULIN-LIKE TYPE 2 RECEPTOR"/>
    <property type="match status" value="1"/>
</dbReference>
<dbReference type="AlphaFoldDB" id="A0A6A6X5V0"/>
<sequence>MYFVILLLSTGTSLATAACYSRNGTEITNIAYQPCDSDKTRDSVCCGTNHSGAGETNVANDICEKNGLCQNWEGQVGNEQPAKLWWRQGCTDPTWESPYCLKDVCNFDLWKNDNAPVRNCSDGKWCCGVENCCSISASVFALAATVGPTSTPTTSPVSTSASTSQTAIQSSTATFLSNSDPLPSNTNRPASNSSLPTAAKIGVGVGVPLVVLLLAIIGFLLWKLKQRKDNRIGELDGGSAHEKTGGNVVYAHQAAPAELDGRHLPVESGGVPRAELTGDEAAILHAEDLRRKIARGDNI</sequence>
<reference evidence="7" key="1">
    <citation type="journal article" date="2020" name="Stud. Mycol.">
        <title>101 Dothideomycetes genomes: a test case for predicting lifestyles and emergence of pathogens.</title>
        <authorList>
            <person name="Haridas S."/>
            <person name="Albert R."/>
            <person name="Binder M."/>
            <person name="Bloem J."/>
            <person name="Labutti K."/>
            <person name="Salamov A."/>
            <person name="Andreopoulos B."/>
            <person name="Baker S."/>
            <person name="Barry K."/>
            <person name="Bills G."/>
            <person name="Bluhm B."/>
            <person name="Cannon C."/>
            <person name="Castanera R."/>
            <person name="Culley D."/>
            <person name="Daum C."/>
            <person name="Ezra D."/>
            <person name="Gonzalez J."/>
            <person name="Henrissat B."/>
            <person name="Kuo A."/>
            <person name="Liang C."/>
            <person name="Lipzen A."/>
            <person name="Lutzoni F."/>
            <person name="Magnuson J."/>
            <person name="Mondo S."/>
            <person name="Nolan M."/>
            <person name="Ohm R."/>
            <person name="Pangilinan J."/>
            <person name="Park H.-J."/>
            <person name="Ramirez L."/>
            <person name="Alfaro M."/>
            <person name="Sun H."/>
            <person name="Tritt A."/>
            <person name="Yoshinaga Y."/>
            <person name="Zwiers L.-H."/>
            <person name="Turgeon B."/>
            <person name="Goodwin S."/>
            <person name="Spatafora J."/>
            <person name="Crous P."/>
            <person name="Grigoriev I."/>
        </authorList>
    </citation>
    <scope>NUCLEOTIDE SEQUENCE</scope>
    <source>
        <strain evidence="7">CBS 109.77</strain>
    </source>
</reference>
<evidence type="ECO:0000256" key="2">
    <source>
        <dbReference type="ARBA" id="ARBA00022692"/>
    </source>
</evidence>
<proteinExistence type="predicted"/>
<evidence type="ECO:0000256" key="3">
    <source>
        <dbReference type="ARBA" id="ARBA00022989"/>
    </source>
</evidence>
<dbReference type="OrthoDB" id="5215637at2759"/>